<gene>
    <name evidence="3" type="ORF">EDD27_9187</name>
</gene>
<keyword evidence="2" id="KW-0812">Transmembrane</keyword>
<evidence type="ECO:0000256" key="2">
    <source>
        <dbReference type="SAM" id="Phobius"/>
    </source>
</evidence>
<dbReference type="OrthoDB" id="3544501at2"/>
<feature type="transmembrane region" description="Helical" evidence="2">
    <location>
        <begin position="105"/>
        <end position="126"/>
    </location>
</feature>
<sequence length="168" mass="17759">MRNGVRHLIGAGAGLLATPLIAAGLSYGAVERYVRMPKITVDWIAMPVFVGAFVVIGVLVGSRLSPLASLLPGLVFGGLGGASLARIGLGGDHTLWFDLVPREYHLLYAALLNNWSLPVGCVLLVASAFPSRWRGKAAARHEPPAAPPEEEAAAPEPPPLPKRIPSRY</sequence>
<dbReference type="AlphaFoldDB" id="A0A438MKV9"/>
<evidence type="ECO:0000313" key="3">
    <source>
        <dbReference type="EMBL" id="RVX46311.1"/>
    </source>
</evidence>
<evidence type="ECO:0000256" key="1">
    <source>
        <dbReference type="SAM" id="MobiDB-lite"/>
    </source>
</evidence>
<name>A0A438MKV9_9ACTN</name>
<dbReference type="Proteomes" id="UP000284824">
    <property type="component" value="Unassembled WGS sequence"/>
</dbReference>
<keyword evidence="2" id="KW-1133">Transmembrane helix</keyword>
<reference evidence="3 4" key="1">
    <citation type="submission" date="2019-01" db="EMBL/GenBank/DDBJ databases">
        <title>Sequencing the genomes of 1000 actinobacteria strains.</title>
        <authorList>
            <person name="Klenk H.-P."/>
        </authorList>
    </citation>
    <scope>NUCLEOTIDE SEQUENCE [LARGE SCALE GENOMIC DNA]</scope>
    <source>
        <strain evidence="3 4">DSM 43925</strain>
    </source>
</reference>
<proteinExistence type="predicted"/>
<evidence type="ECO:0000313" key="4">
    <source>
        <dbReference type="Proteomes" id="UP000284824"/>
    </source>
</evidence>
<comment type="caution">
    <text evidence="3">The sequence shown here is derived from an EMBL/GenBank/DDBJ whole genome shotgun (WGS) entry which is preliminary data.</text>
</comment>
<protein>
    <submittedName>
        <fullName evidence="3">Uncharacterized protein</fullName>
    </submittedName>
</protein>
<dbReference type="RefSeq" id="WP_127938361.1">
    <property type="nucleotide sequence ID" value="NZ_SAUN01000001.1"/>
</dbReference>
<feature type="region of interest" description="Disordered" evidence="1">
    <location>
        <begin position="139"/>
        <end position="168"/>
    </location>
</feature>
<keyword evidence="2" id="KW-0472">Membrane</keyword>
<organism evidence="3 4">
    <name type="scientific">Nonomuraea polychroma</name>
    <dbReference type="NCBI Taxonomy" id="46176"/>
    <lineage>
        <taxon>Bacteria</taxon>
        <taxon>Bacillati</taxon>
        <taxon>Actinomycetota</taxon>
        <taxon>Actinomycetes</taxon>
        <taxon>Streptosporangiales</taxon>
        <taxon>Streptosporangiaceae</taxon>
        <taxon>Nonomuraea</taxon>
    </lineage>
</organism>
<feature type="transmembrane region" description="Helical" evidence="2">
    <location>
        <begin position="44"/>
        <end position="60"/>
    </location>
</feature>
<feature type="transmembrane region" description="Helical" evidence="2">
    <location>
        <begin position="67"/>
        <end position="85"/>
    </location>
</feature>
<dbReference type="EMBL" id="SAUN01000001">
    <property type="protein sequence ID" value="RVX46311.1"/>
    <property type="molecule type" value="Genomic_DNA"/>
</dbReference>
<keyword evidence="4" id="KW-1185">Reference proteome</keyword>
<accession>A0A438MKV9</accession>